<dbReference type="RefSeq" id="WP_052718843.1">
    <property type="nucleotide sequence ID" value="NZ_BBNO01000002.1"/>
</dbReference>
<dbReference type="EMBL" id="BBNO01000002">
    <property type="protein sequence ID" value="GAO07125.1"/>
    <property type="molecule type" value="Genomic_DNA"/>
</dbReference>
<reference evidence="1 2" key="2">
    <citation type="journal article" date="2015" name="Stand. Genomic Sci.">
        <title>Draft genome sequence of marine-derived Streptomyces sp. TP-A0598, a producer of anti-MRSA antibiotic lydicamycins.</title>
        <authorList>
            <person name="Komaki H."/>
            <person name="Ichikawa N."/>
            <person name="Hosoyama A."/>
            <person name="Fujita N."/>
            <person name="Igarashi Y."/>
        </authorList>
    </citation>
    <scope>NUCLEOTIDE SEQUENCE [LARGE SCALE GENOMIC DNA]</scope>
    <source>
        <strain evidence="1 2">NBRC 110027</strain>
    </source>
</reference>
<organism evidence="1 2">
    <name type="scientific">Streptomyces lydicamycinicus</name>
    <dbReference type="NCBI Taxonomy" id="1546107"/>
    <lineage>
        <taxon>Bacteria</taxon>
        <taxon>Bacillati</taxon>
        <taxon>Actinomycetota</taxon>
        <taxon>Actinomycetes</taxon>
        <taxon>Kitasatosporales</taxon>
        <taxon>Streptomycetaceae</taxon>
        <taxon>Streptomyces</taxon>
    </lineage>
</organism>
<protein>
    <submittedName>
        <fullName evidence="1">Uncharacterized protein</fullName>
    </submittedName>
</protein>
<name>A0A0P4R3Q1_9ACTN</name>
<reference evidence="2" key="1">
    <citation type="submission" date="2014-09" db="EMBL/GenBank/DDBJ databases">
        <title>Whole genome shotgun sequence of Streptomyces sp. NBRC 110027.</title>
        <authorList>
            <person name="Komaki H."/>
            <person name="Ichikawa N."/>
            <person name="Katano-Makiyama Y."/>
            <person name="Hosoyama A."/>
            <person name="Hashimoto M."/>
            <person name="Uohara A."/>
            <person name="Kitahashi Y."/>
            <person name="Ohji S."/>
            <person name="Kimura A."/>
            <person name="Yamazoe A."/>
            <person name="Igarashi Y."/>
            <person name="Fujita N."/>
        </authorList>
    </citation>
    <scope>NUCLEOTIDE SEQUENCE [LARGE SCALE GENOMIC DNA]</scope>
    <source>
        <strain evidence="2">NBRC 110027</strain>
    </source>
</reference>
<gene>
    <name evidence="1" type="ORF">TPA0598_02_03640</name>
</gene>
<comment type="caution">
    <text evidence="1">The sequence shown here is derived from an EMBL/GenBank/DDBJ whole genome shotgun (WGS) entry which is preliminary data.</text>
</comment>
<dbReference type="AlphaFoldDB" id="A0A0P4R3Q1"/>
<dbReference type="Proteomes" id="UP000048965">
    <property type="component" value="Unassembled WGS sequence"/>
</dbReference>
<dbReference type="OrthoDB" id="3865442at2"/>
<evidence type="ECO:0000313" key="2">
    <source>
        <dbReference type="Proteomes" id="UP000048965"/>
    </source>
</evidence>
<sequence>MDISEDEYEELRRLDRLRSDNSALNAWLTIQHAESPAWAEQAPGTWDFSLGSLVRLEALIRGRYSDVEQAHQHEGGDFLQTASWYVGEVHNRHFGTVWQYHPDLMEIPGAWPFVTVPFDRLFEFPDEDGIEPDGRPLYTPVKRLCGILTPDNGHLATDPGIYTPTDAAT</sequence>
<evidence type="ECO:0000313" key="1">
    <source>
        <dbReference type="EMBL" id="GAO07125.1"/>
    </source>
</evidence>
<accession>A0A0P4R3Q1</accession>
<keyword evidence="2" id="KW-1185">Reference proteome</keyword>
<proteinExistence type="predicted"/>